<feature type="transmembrane region" description="Helical" evidence="1">
    <location>
        <begin position="36"/>
        <end position="55"/>
    </location>
</feature>
<evidence type="ECO:0000313" key="3">
    <source>
        <dbReference type="Proteomes" id="UP000176494"/>
    </source>
</evidence>
<evidence type="ECO:0000313" key="2">
    <source>
        <dbReference type="EMBL" id="OHA56956.1"/>
    </source>
</evidence>
<dbReference type="AlphaFoldDB" id="A0A1G2Q8R9"/>
<accession>A0A1G2Q8R9</accession>
<evidence type="ECO:0000256" key="1">
    <source>
        <dbReference type="SAM" id="Phobius"/>
    </source>
</evidence>
<gene>
    <name evidence="2" type="ORF">A2114_00215</name>
</gene>
<dbReference type="EMBL" id="MHTG01000025">
    <property type="protein sequence ID" value="OHA56956.1"/>
    <property type="molecule type" value="Genomic_DNA"/>
</dbReference>
<comment type="caution">
    <text evidence="2">The sequence shown here is derived from an EMBL/GenBank/DDBJ whole genome shotgun (WGS) entry which is preliminary data.</text>
</comment>
<sequence>MFLTNDYSPNKPSWILSVTVLDQDDPPKNKTPNWEFYFLASLWGVFFLHHLQYFLSSILRSTLFRFFRVQ</sequence>
<proteinExistence type="predicted"/>
<keyword evidence="1" id="KW-0812">Transmembrane</keyword>
<dbReference type="STRING" id="1802435.A2114_00215"/>
<reference evidence="2 3" key="1">
    <citation type="journal article" date="2016" name="Nat. Commun.">
        <title>Thousands of microbial genomes shed light on interconnected biogeochemical processes in an aquifer system.</title>
        <authorList>
            <person name="Anantharaman K."/>
            <person name="Brown C.T."/>
            <person name="Hug L.A."/>
            <person name="Sharon I."/>
            <person name="Castelle C.J."/>
            <person name="Probst A.J."/>
            <person name="Thomas B.C."/>
            <person name="Singh A."/>
            <person name="Wilkins M.J."/>
            <person name="Karaoz U."/>
            <person name="Brodie E.L."/>
            <person name="Williams K.H."/>
            <person name="Hubbard S.S."/>
            <person name="Banfield J.F."/>
        </authorList>
    </citation>
    <scope>NUCLEOTIDE SEQUENCE [LARGE SCALE GENOMIC DNA]</scope>
</reference>
<protein>
    <submittedName>
        <fullName evidence="2">Uncharacterized protein</fullName>
    </submittedName>
</protein>
<organism evidence="2 3">
    <name type="scientific">Candidatus Vogelbacteria bacterium GWA1_51_14</name>
    <dbReference type="NCBI Taxonomy" id="1802435"/>
    <lineage>
        <taxon>Bacteria</taxon>
        <taxon>Candidatus Vogeliibacteriota</taxon>
    </lineage>
</organism>
<keyword evidence="1" id="KW-1133">Transmembrane helix</keyword>
<keyword evidence="1" id="KW-0472">Membrane</keyword>
<dbReference type="Proteomes" id="UP000176494">
    <property type="component" value="Unassembled WGS sequence"/>
</dbReference>
<name>A0A1G2Q8R9_9BACT</name>